<name>A0AA38RIL5_9PEZI</name>
<proteinExistence type="predicted"/>
<accession>A0AA38RIL5</accession>
<dbReference type="Gene3D" id="3.30.450.30">
    <property type="entry name" value="Dynein light chain 2a, cytoplasmic"/>
    <property type="match status" value="1"/>
</dbReference>
<comment type="caution">
    <text evidence="2">The sequence shown here is derived from an EMBL/GenBank/DDBJ whole genome shotgun (WGS) entry which is preliminary data.</text>
</comment>
<keyword evidence="3" id="KW-1185">Reference proteome</keyword>
<dbReference type="AlphaFoldDB" id="A0AA38RIL5"/>
<feature type="compositionally biased region" description="Low complexity" evidence="1">
    <location>
        <begin position="178"/>
        <end position="197"/>
    </location>
</feature>
<evidence type="ECO:0000313" key="2">
    <source>
        <dbReference type="EMBL" id="KAJ9133068.1"/>
    </source>
</evidence>
<reference evidence="2" key="1">
    <citation type="submission" date="2022-07" db="EMBL/GenBank/DDBJ databases">
        <title>Fungi with potential for degradation of polypropylene.</title>
        <authorList>
            <person name="Gostincar C."/>
        </authorList>
    </citation>
    <scope>NUCLEOTIDE SEQUENCE</scope>
    <source>
        <strain evidence="2">EXF-13308</strain>
    </source>
</reference>
<feature type="compositionally biased region" description="Gly residues" evidence="1">
    <location>
        <begin position="102"/>
        <end position="111"/>
    </location>
</feature>
<evidence type="ECO:0000256" key="1">
    <source>
        <dbReference type="SAM" id="MobiDB-lite"/>
    </source>
</evidence>
<dbReference type="Proteomes" id="UP001174694">
    <property type="component" value="Unassembled WGS sequence"/>
</dbReference>
<protein>
    <submittedName>
        <fullName evidence="2">Uncharacterized protein</fullName>
    </submittedName>
</protein>
<dbReference type="EMBL" id="JANBVO010000053">
    <property type="protein sequence ID" value="KAJ9133068.1"/>
    <property type="molecule type" value="Genomic_DNA"/>
</dbReference>
<feature type="region of interest" description="Disordered" evidence="1">
    <location>
        <begin position="83"/>
        <end position="126"/>
    </location>
</feature>
<sequence>MATSPSSLQPPPLLLTKRLTSFLRANLSAQLTSALLLTPTGKILSYACSPAAQLPVSVLRTQATVASSLWAIHAGRAGRRAVDAALGGGSSSSSASPPGEPDNGGGGGGNENGRAATREASGGYDGPSAVTIQLESGNVVVMRRLRCGMLFVCFGPVDAQGDQHQHPAPETNGHGHSHLPPAAAAPPASNHHAAPAGSTPPIGSPSEAASVLSVATGVATVGSAATATTTASSAGAAAAAATAAVVAMRRHVEELARWLDDRLGMLSMPEEGIGV</sequence>
<feature type="region of interest" description="Disordered" evidence="1">
    <location>
        <begin position="161"/>
        <end position="207"/>
    </location>
</feature>
<gene>
    <name evidence="2" type="ORF">NKR23_g10971</name>
</gene>
<organism evidence="2 3">
    <name type="scientific">Pleurostoma richardsiae</name>
    <dbReference type="NCBI Taxonomy" id="41990"/>
    <lineage>
        <taxon>Eukaryota</taxon>
        <taxon>Fungi</taxon>
        <taxon>Dikarya</taxon>
        <taxon>Ascomycota</taxon>
        <taxon>Pezizomycotina</taxon>
        <taxon>Sordariomycetes</taxon>
        <taxon>Sordariomycetidae</taxon>
        <taxon>Calosphaeriales</taxon>
        <taxon>Pleurostomataceae</taxon>
        <taxon>Pleurostoma</taxon>
    </lineage>
</organism>
<evidence type="ECO:0000313" key="3">
    <source>
        <dbReference type="Proteomes" id="UP001174694"/>
    </source>
</evidence>